<dbReference type="InterPro" id="IPR000504">
    <property type="entry name" value="RRM_dom"/>
</dbReference>
<feature type="compositionally biased region" description="Polar residues" evidence="3">
    <location>
        <begin position="38"/>
        <end position="52"/>
    </location>
</feature>
<gene>
    <name evidence="5" type="ORF">ALEPTO_LOCUS10691</name>
</gene>
<dbReference type="OrthoDB" id="417481at2759"/>
<protein>
    <submittedName>
        <fullName evidence="5">7097_t:CDS:1</fullName>
    </submittedName>
</protein>
<evidence type="ECO:0000256" key="2">
    <source>
        <dbReference type="PROSITE-ProRule" id="PRU00176"/>
    </source>
</evidence>
<organism evidence="5 6">
    <name type="scientific">Ambispora leptoticha</name>
    <dbReference type="NCBI Taxonomy" id="144679"/>
    <lineage>
        <taxon>Eukaryota</taxon>
        <taxon>Fungi</taxon>
        <taxon>Fungi incertae sedis</taxon>
        <taxon>Mucoromycota</taxon>
        <taxon>Glomeromycotina</taxon>
        <taxon>Glomeromycetes</taxon>
        <taxon>Archaeosporales</taxon>
        <taxon>Ambisporaceae</taxon>
        <taxon>Ambispora</taxon>
    </lineage>
</organism>
<keyword evidence="6" id="KW-1185">Reference proteome</keyword>
<dbReference type="InterPro" id="IPR035979">
    <property type="entry name" value="RBD_domain_sf"/>
</dbReference>
<dbReference type="CDD" id="cd12532">
    <property type="entry name" value="RRM3_MEI2_fungi"/>
    <property type="match status" value="1"/>
</dbReference>
<dbReference type="AlphaFoldDB" id="A0A9N9ECL6"/>
<proteinExistence type="predicted"/>
<dbReference type="Gene3D" id="3.30.70.330">
    <property type="match status" value="1"/>
</dbReference>
<accession>A0A9N9ECL6</accession>
<dbReference type="PROSITE" id="PS50102">
    <property type="entry name" value="RRM"/>
    <property type="match status" value="1"/>
</dbReference>
<evidence type="ECO:0000259" key="4">
    <source>
        <dbReference type="PROSITE" id="PS50102"/>
    </source>
</evidence>
<dbReference type="InterPro" id="IPR012677">
    <property type="entry name" value="Nucleotide-bd_a/b_plait_sf"/>
</dbReference>
<name>A0A9N9ECL6_9GLOM</name>
<dbReference type="GO" id="GO:0003723">
    <property type="term" value="F:RNA binding"/>
    <property type="evidence" value="ECO:0007669"/>
    <property type="project" value="UniProtKB-UniRule"/>
</dbReference>
<reference evidence="5" key="1">
    <citation type="submission" date="2021-06" db="EMBL/GenBank/DDBJ databases">
        <authorList>
            <person name="Kallberg Y."/>
            <person name="Tangrot J."/>
            <person name="Rosling A."/>
        </authorList>
    </citation>
    <scope>NUCLEOTIDE SEQUENCE</scope>
    <source>
        <strain evidence="5">FL130A</strain>
    </source>
</reference>
<dbReference type="Pfam" id="PF04059">
    <property type="entry name" value="RRM_2"/>
    <property type="match status" value="1"/>
</dbReference>
<dbReference type="Pfam" id="PF00076">
    <property type="entry name" value="RRM_1"/>
    <property type="match status" value="1"/>
</dbReference>
<evidence type="ECO:0000313" key="6">
    <source>
        <dbReference type="Proteomes" id="UP000789508"/>
    </source>
</evidence>
<feature type="non-terminal residue" evidence="5">
    <location>
        <position position="1"/>
    </location>
</feature>
<dbReference type="PANTHER" id="PTHR23189">
    <property type="entry name" value="RNA RECOGNITION MOTIF-CONTAINING"/>
    <property type="match status" value="1"/>
</dbReference>
<feature type="region of interest" description="Disordered" evidence="3">
    <location>
        <begin position="33"/>
        <end position="67"/>
    </location>
</feature>
<dbReference type="SUPFAM" id="SSF54928">
    <property type="entry name" value="RNA-binding domain, RBD"/>
    <property type="match status" value="3"/>
</dbReference>
<evidence type="ECO:0000256" key="3">
    <source>
        <dbReference type="SAM" id="MobiDB-lite"/>
    </source>
</evidence>
<feature type="region of interest" description="Disordered" evidence="3">
    <location>
        <begin position="707"/>
        <end position="740"/>
    </location>
</feature>
<dbReference type="InterPro" id="IPR007201">
    <property type="entry name" value="Mei2-like_Rrm_C"/>
</dbReference>
<dbReference type="SMART" id="SM00360">
    <property type="entry name" value="RRM"/>
    <property type="match status" value="2"/>
</dbReference>
<sequence length="740" mass="83858">VTAMDTYFSNSTGIANEKFTMLSDDNAEPLVEKKWESSESNSLVTSINNRNTLDSKKSSPDDDDDFYDPQNIVISTELAPNNKVNTTCDLKDKFVRDKNNSVVKVDVPDNFVSPRANPPSTDQTTFIADLNSDIDKSSLNKLNSPYFSKIYSSVSNDRLTPPDDEEICSRYAFASSDHISDKQAIHSSVASVDAGVNLDTITPPISPKNMLLNLRQRTPIYKCGTLNDDTLSILANHYLPLEDKHNKTESLVVAQESAGVLYFQPYPSEDDMKNSFDRFGKGLPKLVAESTKKLSIFSTPSKFGNSWGGIPSRWLYISNLPKDIEICTLKEIIQPQGEVHNILSKFLRTHGYVYAVFFDIRVAIKARKKLRTQVIKGRYLNVEFCSRPFVENSPRSEDFRPGKLDNEASLIISILGKRLPEAVIMNEMEIYGEIRSLTPIKSKTCQKFMIEYFDTRDALDAKEIMDCRKIRKATIKIDYYNYDSCSWERVFNILRQNREEQSLQVDNFQFESSADCESLANGKQISSMSSLTRPNGIDAINTVDEGFKKSGKRQMGPNNSTIVVSGEKTIPDKNTLDLERIASGEDQRTTFMIRNIPNKYTQRMLLETLDETHKNQYDFFYLRMDFKNRCNVGYAFINFVNACAVLSFAKTRVGKRWSKFNSEKVCELAYANIQGKKALVEKFRNSSVMDELPEYRPKIFFSSGALRGQEQPFPEPNNHQKKMKSLAARAGITSSPNSTA</sequence>
<evidence type="ECO:0000313" key="5">
    <source>
        <dbReference type="EMBL" id="CAG8674395.1"/>
    </source>
</evidence>
<comment type="caution">
    <text evidence="5">The sequence shown here is derived from an EMBL/GenBank/DDBJ whole genome shotgun (WGS) entry which is preliminary data.</text>
</comment>
<dbReference type="Proteomes" id="UP000789508">
    <property type="component" value="Unassembled WGS sequence"/>
</dbReference>
<keyword evidence="1 2" id="KW-0694">RNA-binding</keyword>
<dbReference type="EMBL" id="CAJVPS010012975">
    <property type="protein sequence ID" value="CAG8674395.1"/>
    <property type="molecule type" value="Genomic_DNA"/>
</dbReference>
<evidence type="ECO:0000256" key="1">
    <source>
        <dbReference type="ARBA" id="ARBA00022884"/>
    </source>
</evidence>
<feature type="domain" description="RRM" evidence="4">
    <location>
        <begin position="313"/>
        <end position="387"/>
    </location>
</feature>
<dbReference type="InterPro" id="IPR034862">
    <property type="entry name" value="Fungal_Mei2-like_RRM3"/>
</dbReference>